<organism evidence="5 6">
    <name type="scientific">Phytophthora kernoviae 00238/432</name>
    <dbReference type="NCBI Taxonomy" id="1284355"/>
    <lineage>
        <taxon>Eukaryota</taxon>
        <taxon>Sar</taxon>
        <taxon>Stramenopiles</taxon>
        <taxon>Oomycota</taxon>
        <taxon>Peronosporomycetes</taxon>
        <taxon>Peronosporales</taxon>
        <taxon>Peronosporaceae</taxon>
        <taxon>Phytophthora</taxon>
    </lineage>
</organism>
<keyword evidence="3" id="KW-0067">ATP-binding</keyword>
<evidence type="ECO:0000313" key="6">
    <source>
        <dbReference type="Proteomes" id="UP000702964"/>
    </source>
</evidence>
<sequence>MMRDTGVIYECSYRSNLFSDRGNHLANLDIGTHIGPNGKSMATRIQNMLNCLFSLILGTGVIDGNELYVVSSGMGPEDEELTSKPILVYSMGCSYRQVLEEWLSDSEPQARLLADRMRPERLDEYIGQEHIIGPGKLLRRAIEADQISSILLYGPPGCGKTTLAHIISQHTQGQFVRLNAVDASVKDVREVIEQAQTNKQLYGTKTILFLDEVHRFNSSRQDALLPAVEKGTIIFIGATTENPFHYVNGALMSRSTLFQLESLNKEHSLIAMRRALADADKGLGFMDLKADDEALEHIATMANGDIRRALNALELAALTTPPEKDGSIHITLDVAEESIRRPIVKADESTQYDVLSAFHKSIRGSSDAALFWFLYAVEKLGMDPMTFIRRLIAASSEDIGLANPQAMTQAIGALDAYRNNGWPEAKLNIAQAILFAVESPKSNAVYTAISKAMNAIDEVKSAEVPLHLRDTHYSGAVKLGHEGYQYPHNYPGHYVKQEYLPKQLSRRIFYEATEQGNESKIRLNQQRRREL</sequence>
<dbReference type="SUPFAM" id="SSF52540">
    <property type="entry name" value="P-loop containing nucleoside triphosphate hydrolases"/>
    <property type="match status" value="1"/>
</dbReference>
<dbReference type="InterPro" id="IPR027417">
    <property type="entry name" value="P-loop_NTPase"/>
</dbReference>
<dbReference type="EMBL" id="AOFI03000087">
    <property type="protein sequence ID" value="KAF4321970.1"/>
    <property type="molecule type" value="Genomic_DNA"/>
</dbReference>
<accession>A0A8J4SBA6</accession>
<dbReference type="InterPro" id="IPR003593">
    <property type="entry name" value="AAA+_ATPase"/>
</dbReference>
<dbReference type="SMART" id="SM00382">
    <property type="entry name" value="AAA"/>
    <property type="match status" value="1"/>
</dbReference>
<dbReference type="AlphaFoldDB" id="A0A8J4SBA6"/>
<dbReference type="Pfam" id="PF00004">
    <property type="entry name" value="AAA"/>
    <property type="match status" value="1"/>
</dbReference>
<dbReference type="PANTHER" id="PTHR13779">
    <property type="entry name" value="WERNER HELICASE-INTERACTING PROTEIN 1 FAMILY MEMBER"/>
    <property type="match status" value="1"/>
</dbReference>
<protein>
    <recommendedName>
        <fullName evidence="4">AAA+ ATPase domain-containing protein</fullName>
    </recommendedName>
</protein>
<dbReference type="FunFam" id="1.10.8.60:FF:000029">
    <property type="entry name" value="Replication-associated recombination protein A"/>
    <property type="match status" value="1"/>
</dbReference>
<dbReference type="CDD" id="cd00009">
    <property type="entry name" value="AAA"/>
    <property type="match status" value="1"/>
</dbReference>
<dbReference type="GO" id="GO:0017116">
    <property type="term" value="F:single-stranded DNA helicase activity"/>
    <property type="evidence" value="ECO:0007669"/>
    <property type="project" value="TreeGrafter"/>
</dbReference>
<dbReference type="GO" id="GO:0003677">
    <property type="term" value="F:DNA binding"/>
    <property type="evidence" value="ECO:0007669"/>
    <property type="project" value="InterPro"/>
</dbReference>
<comment type="caution">
    <text evidence="5">The sequence shown here is derived from an EMBL/GenBank/DDBJ whole genome shotgun (WGS) entry which is preliminary data.</text>
</comment>
<gene>
    <name evidence="5" type="ORF">G195_004867</name>
</gene>
<dbReference type="GO" id="GO:0008047">
    <property type="term" value="F:enzyme activator activity"/>
    <property type="evidence" value="ECO:0007669"/>
    <property type="project" value="TreeGrafter"/>
</dbReference>
<dbReference type="SUPFAM" id="SSF48019">
    <property type="entry name" value="post-AAA+ oligomerization domain-like"/>
    <property type="match status" value="1"/>
</dbReference>
<dbReference type="InterPro" id="IPR032423">
    <property type="entry name" value="AAA_assoc_2"/>
</dbReference>
<dbReference type="GO" id="GO:0000731">
    <property type="term" value="P:DNA synthesis involved in DNA repair"/>
    <property type="evidence" value="ECO:0007669"/>
    <property type="project" value="TreeGrafter"/>
</dbReference>
<dbReference type="InterPro" id="IPR008921">
    <property type="entry name" value="DNA_pol3_clamp-load_cplx_C"/>
</dbReference>
<dbReference type="Gene3D" id="1.20.272.10">
    <property type="match status" value="1"/>
</dbReference>
<feature type="domain" description="AAA+ ATPase" evidence="4">
    <location>
        <begin position="146"/>
        <end position="266"/>
    </location>
</feature>
<reference evidence="5" key="1">
    <citation type="journal article" date="2015" name="Genom Data">
        <title>Draft genome sequences of Phytophthora kernoviae and Phytophthora ramorum lineage EU2 from Scotland.</title>
        <authorList>
            <person name="Sambles C."/>
            <person name="Schlenzig A."/>
            <person name="O'Neill P."/>
            <person name="Grant M."/>
            <person name="Studholme D.J."/>
        </authorList>
    </citation>
    <scope>NUCLEOTIDE SEQUENCE</scope>
    <source>
        <strain evidence="5">00238/432</strain>
    </source>
</reference>
<dbReference type="Gene3D" id="1.10.8.60">
    <property type="match status" value="1"/>
</dbReference>
<dbReference type="GO" id="GO:0016887">
    <property type="term" value="F:ATP hydrolysis activity"/>
    <property type="evidence" value="ECO:0007669"/>
    <property type="project" value="InterPro"/>
</dbReference>
<proteinExistence type="inferred from homology"/>
<dbReference type="GO" id="GO:0006261">
    <property type="term" value="P:DNA-templated DNA replication"/>
    <property type="evidence" value="ECO:0007669"/>
    <property type="project" value="TreeGrafter"/>
</dbReference>
<name>A0A8J4SBA6_9STRA</name>
<keyword evidence="2" id="KW-0547">Nucleotide-binding</keyword>
<dbReference type="PANTHER" id="PTHR13779:SF7">
    <property type="entry name" value="ATPASE WRNIP1"/>
    <property type="match status" value="1"/>
</dbReference>
<comment type="similarity">
    <text evidence="1">Belongs to the AAA ATPase family. RarA/MGS1/WRNIP1 subfamily.</text>
</comment>
<evidence type="ECO:0000256" key="3">
    <source>
        <dbReference type="ARBA" id="ARBA00022840"/>
    </source>
</evidence>
<dbReference type="Pfam" id="PF12002">
    <property type="entry name" value="MgsA_C"/>
    <property type="match status" value="1"/>
</dbReference>
<evidence type="ECO:0000259" key="4">
    <source>
        <dbReference type="SMART" id="SM00382"/>
    </source>
</evidence>
<reference evidence="5" key="2">
    <citation type="submission" date="2020-02" db="EMBL/GenBank/DDBJ databases">
        <authorList>
            <person name="Studholme D.J."/>
        </authorList>
    </citation>
    <scope>NUCLEOTIDE SEQUENCE</scope>
    <source>
        <strain evidence="5">00238/432</strain>
    </source>
</reference>
<evidence type="ECO:0000256" key="2">
    <source>
        <dbReference type="ARBA" id="ARBA00022741"/>
    </source>
</evidence>
<dbReference type="FunFam" id="3.40.50.300:FF:000137">
    <property type="entry name" value="Replication-associated recombination protein A"/>
    <property type="match status" value="1"/>
</dbReference>
<dbReference type="Gene3D" id="3.40.50.300">
    <property type="entry name" value="P-loop containing nucleotide triphosphate hydrolases"/>
    <property type="match status" value="1"/>
</dbReference>
<dbReference type="Pfam" id="PF16193">
    <property type="entry name" value="AAA_assoc_2"/>
    <property type="match status" value="1"/>
</dbReference>
<dbReference type="Gene3D" id="1.10.3710.10">
    <property type="entry name" value="DNA polymerase III clamp loader subunits, C-terminal domain"/>
    <property type="match status" value="1"/>
</dbReference>
<dbReference type="GO" id="GO:0005524">
    <property type="term" value="F:ATP binding"/>
    <property type="evidence" value="ECO:0007669"/>
    <property type="project" value="UniProtKB-KW"/>
</dbReference>
<dbReference type="InterPro" id="IPR021886">
    <property type="entry name" value="MgsA_C"/>
</dbReference>
<dbReference type="InterPro" id="IPR051314">
    <property type="entry name" value="AAA_ATPase_RarA/MGS1/WRNIP1"/>
</dbReference>
<dbReference type="Proteomes" id="UP000702964">
    <property type="component" value="Unassembled WGS sequence"/>
</dbReference>
<evidence type="ECO:0000256" key="1">
    <source>
        <dbReference type="ARBA" id="ARBA00008959"/>
    </source>
</evidence>
<dbReference type="CDD" id="cd18139">
    <property type="entry name" value="HLD_clamp_RarA"/>
    <property type="match status" value="1"/>
</dbReference>
<dbReference type="InterPro" id="IPR003959">
    <property type="entry name" value="ATPase_AAA_core"/>
</dbReference>
<evidence type="ECO:0000313" key="5">
    <source>
        <dbReference type="EMBL" id="KAF4321970.1"/>
    </source>
</evidence>